<evidence type="ECO:0000313" key="2">
    <source>
        <dbReference type="Proteomes" id="UP000826195"/>
    </source>
</evidence>
<dbReference type="AlphaFoldDB" id="A0AAV7J7I7"/>
<name>A0AAV7J7I7_COTGL</name>
<proteinExistence type="predicted"/>
<protein>
    <submittedName>
        <fullName evidence="1">Uncharacterized protein</fullName>
    </submittedName>
</protein>
<dbReference type="Proteomes" id="UP000826195">
    <property type="component" value="Unassembled WGS sequence"/>
</dbReference>
<keyword evidence="2" id="KW-1185">Reference proteome</keyword>
<gene>
    <name evidence="1" type="ORF">KQX54_021736</name>
</gene>
<sequence length="103" mass="11811">MGKVGKWKPMNPYRSRFSLNKITLLTITIKARVYVSATTNYPTTHTGLRVFLQLQQQHLSVSIVIQVNRGQSSNEVLRKNLLFGQKKHFEVDIDKKKPESVGK</sequence>
<accession>A0AAV7J7I7</accession>
<organism evidence="1 2">
    <name type="scientific">Cotesia glomerata</name>
    <name type="common">Lepidopteran parasitic wasp</name>
    <name type="synonym">Apanteles glomeratus</name>
    <dbReference type="NCBI Taxonomy" id="32391"/>
    <lineage>
        <taxon>Eukaryota</taxon>
        <taxon>Metazoa</taxon>
        <taxon>Ecdysozoa</taxon>
        <taxon>Arthropoda</taxon>
        <taxon>Hexapoda</taxon>
        <taxon>Insecta</taxon>
        <taxon>Pterygota</taxon>
        <taxon>Neoptera</taxon>
        <taxon>Endopterygota</taxon>
        <taxon>Hymenoptera</taxon>
        <taxon>Apocrita</taxon>
        <taxon>Ichneumonoidea</taxon>
        <taxon>Braconidae</taxon>
        <taxon>Microgastrinae</taxon>
        <taxon>Cotesia</taxon>
    </lineage>
</organism>
<reference evidence="1 2" key="1">
    <citation type="journal article" date="2021" name="J. Hered.">
        <title>A chromosome-level genome assembly of the parasitoid wasp, Cotesia glomerata (Hymenoptera: Braconidae).</title>
        <authorList>
            <person name="Pinto B.J."/>
            <person name="Weis J.J."/>
            <person name="Gamble T."/>
            <person name="Ode P.J."/>
            <person name="Paul R."/>
            <person name="Zaspel J.M."/>
        </authorList>
    </citation>
    <scope>NUCLEOTIDE SEQUENCE [LARGE SCALE GENOMIC DNA]</scope>
    <source>
        <strain evidence="1">CgM1</strain>
    </source>
</reference>
<comment type="caution">
    <text evidence="1">The sequence shown here is derived from an EMBL/GenBank/DDBJ whole genome shotgun (WGS) entry which is preliminary data.</text>
</comment>
<evidence type="ECO:0000313" key="1">
    <source>
        <dbReference type="EMBL" id="KAH0569030.1"/>
    </source>
</evidence>
<dbReference type="EMBL" id="JAHXZJ010000001">
    <property type="protein sequence ID" value="KAH0569030.1"/>
    <property type="molecule type" value="Genomic_DNA"/>
</dbReference>